<dbReference type="AlphaFoldDB" id="A0A4Y2HER1"/>
<sequence>MFNRIAKRKQYDLLSVCKIQLLVSTDMDGVKPFEPWQVLGGSTRVRLREVAAYDEVSFRRYNNVLSLPIAGTCCLYTGEVGPWLLGLLPWLELSQRQSFIAGWLRARYCARVSAVTENS</sequence>
<evidence type="ECO:0000313" key="2">
    <source>
        <dbReference type="Proteomes" id="UP000499080"/>
    </source>
</evidence>
<dbReference type="Proteomes" id="UP000499080">
    <property type="component" value="Unassembled WGS sequence"/>
</dbReference>
<keyword evidence="2" id="KW-1185">Reference proteome</keyword>
<proteinExistence type="predicted"/>
<name>A0A4Y2HER1_ARAVE</name>
<accession>A0A4Y2HER1</accession>
<reference evidence="1 2" key="1">
    <citation type="journal article" date="2019" name="Sci. Rep.">
        <title>Orb-weaving spider Araneus ventricosus genome elucidates the spidroin gene catalogue.</title>
        <authorList>
            <person name="Kono N."/>
            <person name="Nakamura H."/>
            <person name="Ohtoshi R."/>
            <person name="Moran D.A.P."/>
            <person name="Shinohara A."/>
            <person name="Yoshida Y."/>
            <person name="Fujiwara M."/>
            <person name="Mori M."/>
            <person name="Tomita M."/>
            <person name="Arakawa K."/>
        </authorList>
    </citation>
    <scope>NUCLEOTIDE SEQUENCE [LARGE SCALE GENOMIC DNA]</scope>
</reference>
<protein>
    <submittedName>
        <fullName evidence="1">Uncharacterized protein</fullName>
    </submittedName>
</protein>
<evidence type="ECO:0000313" key="1">
    <source>
        <dbReference type="EMBL" id="GBM63796.1"/>
    </source>
</evidence>
<dbReference type="EMBL" id="BGPR01001890">
    <property type="protein sequence ID" value="GBM63796.1"/>
    <property type="molecule type" value="Genomic_DNA"/>
</dbReference>
<comment type="caution">
    <text evidence="1">The sequence shown here is derived from an EMBL/GenBank/DDBJ whole genome shotgun (WGS) entry which is preliminary data.</text>
</comment>
<organism evidence="1 2">
    <name type="scientific">Araneus ventricosus</name>
    <name type="common">Orbweaver spider</name>
    <name type="synonym">Epeira ventricosa</name>
    <dbReference type="NCBI Taxonomy" id="182803"/>
    <lineage>
        <taxon>Eukaryota</taxon>
        <taxon>Metazoa</taxon>
        <taxon>Ecdysozoa</taxon>
        <taxon>Arthropoda</taxon>
        <taxon>Chelicerata</taxon>
        <taxon>Arachnida</taxon>
        <taxon>Araneae</taxon>
        <taxon>Araneomorphae</taxon>
        <taxon>Entelegynae</taxon>
        <taxon>Araneoidea</taxon>
        <taxon>Araneidae</taxon>
        <taxon>Araneus</taxon>
    </lineage>
</organism>
<gene>
    <name evidence="1" type="ORF">AVEN_72216_1</name>
</gene>